<comment type="caution">
    <text evidence="12">The sequence shown here is derived from an EMBL/GenBank/DDBJ whole genome shotgun (WGS) entry which is preliminary data.</text>
</comment>
<evidence type="ECO:0000256" key="5">
    <source>
        <dbReference type="ARBA" id="ARBA00022833"/>
    </source>
</evidence>
<dbReference type="PANTHER" id="PTHR43660:SF1">
    <property type="entry name" value="DIPEPTIDYL CARBOXYPEPTIDASE"/>
    <property type="match status" value="1"/>
</dbReference>
<dbReference type="Pfam" id="PF01432">
    <property type="entry name" value="Peptidase_M3"/>
    <property type="match status" value="1"/>
</dbReference>
<dbReference type="InterPro" id="IPR024077">
    <property type="entry name" value="Neurolysin/TOP_dom2"/>
</dbReference>
<keyword evidence="3 9" id="KW-0479">Metal-binding</keyword>
<comment type="catalytic activity">
    <reaction evidence="7">
        <text>Hydrolysis of oligopeptides, with broad specificity. Gly or Ala commonly occur as P1 or P1' residues, but more distant residues are also important, as is shown by the fact that Z-Gly-Pro-Gly-|-Gly-Pro-Ala is cleaved, but not Z-(Gly)(5).</text>
        <dbReference type="EC" id="3.4.24.70"/>
    </reaction>
</comment>
<dbReference type="Gene3D" id="1.10.1370.40">
    <property type="match status" value="1"/>
</dbReference>
<dbReference type="PANTHER" id="PTHR43660">
    <property type="entry name" value="DIPEPTIDYL CARBOXYPEPTIDASE"/>
    <property type="match status" value="1"/>
</dbReference>
<keyword evidence="4 9" id="KW-0378">Hydrolase</keyword>
<evidence type="ECO:0000313" key="12">
    <source>
        <dbReference type="EMBL" id="GAV19594.1"/>
    </source>
</evidence>
<dbReference type="GO" id="GO:0005829">
    <property type="term" value="C:cytosol"/>
    <property type="evidence" value="ECO:0007669"/>
    <property type="project" value="UniProtKB-ARBA"/>
</dbReference>
<feature type="domain" description="Oligopeptidase A N-terminal" evidence="11">
    <location>
        <begin position="36"/>
        <end position="157"/>
    </location>
</feature>
<dbReference type="InterPro" id="IPR045666">
    <property type="entry name" value="OpdA_N"/>
</dbReference>
<keyword evidence="2 9" id="KW-0645">Protease</keyword>
<dbReference type="InterPro" id="IPR034005">
    <property type="entry name" value="M3A_DCP"/>
</dbReference>
<evidence type="ECO:0000313" key="13">
    <source>
        <dbReference type="Proteomes" id="UP000231632"/>
    </source>
</evidence>
<dbReference type="InterPro" id="IPR001567">
    <property type="entry name" value="Pept_M3A_M3B_dom"/>
</dbReference>
<dbReference type="SUPFAM" id="SSF55486">
    <property type="entry name" value="Metalloproteases ('zincins'), catalytic domain"/>
    <property type="match status" value="1"/>
</dbReference>
<dbReference type="EC" id="3.4.24.70" evidence="8"/>
<protein>
    <recommendedName>
        <fullName evidence="8">oligopeptidase A</fullName>
        <ecNumber evidence="8">3.4.24.70</ecNumber>
    </recommendedName>
</protein>
<evidence type="ECO:0000256" key="4">
    <source>
        <dbReference type="ARBA" id="ARBA00022801"/>
    </source>
</evidence>
<reference evidence="12 13" key="1">
    <citation type="journal article" date="2017" name="Arch. Microbiol.">
        <title>Mariprofundus micogutta sp. nov., a novel iron-oxidizing zetaproteobacterium isolated from a deep-sea hydrothermal field at the Bayonnaise knoll of the Izu-Ogasawara arc, and a description of Mariprofundales ord. nov. and Zetaproteobacteria classis nov.</title>
        <authorList>
            <person name="Makita H."/>
            <person name="Tanaka E."/>
            <person name="Mitsunobu S."/>
            <person name="Miyazaki M."/>
            <person name="Nunoura T."/>
            <person name="Uematsu K."/>
            <person name="Takaki Y."/>
            <person name="Nishi S."/>
            <person name="Shimamura S."/>
            <person name="Takai K."/>
        </authorList>
    </citation>
    <scope>NUCLEOTIDE SEQUENCE [LARGE SCALE GENOMIC DNA]</scope>
    <source>
        <strain evidence="12 13">ET2</strain>
    </source>
</reference>
<dbReference type="InterPro" id="IPR045090">
    <property type="entry name" value="Pept_M3A_M3B"/>
</dbReference>
<sequence>MTENTSLTDNPILDSITAELPLFDAIQPEYVLPAIDAVLAEARQAVSELIEQSDPDWDSLMLPLEVIDERLGRVWGPVGHLNSVCDSDELRPVYQQAVAKMTEWSSELAQNEELYAAIRKVAERHDFTDLSAERRQVVEHALRDFKLSGAELEGEAKARFKAIQMRLSELTTAFGQHVLDATQAFDLHLSDEADVAGLPESVLASASQRAELSGKEGGWLITLDAPSYVPFMQFAEHRGLRETMYREYVTRASGGELDNGPVIDEILSLRSEAADLLGFEHYAASSLASKMAEDVDEVTGFLRELAARSKPQAQAEFAELQAFAAAELGIEDLQAWDVAYASEKLRLKTYAISQEELKPYFPEQSVVNGMFGLVEKLYGLSIKENTDVPKWHNSVRYFEVSGQNGDQIAAFYLDPYARAHKRGGAWMDECIVRCRKCDGSLQLPVAYLVCNFDAPVGDKPALWTHDEVTTLFHEFGHGLHHMLTTVSELGVSGIRGVPWDAVELPSQFMENFCWERQVVDLFARHFETGETLPDSLFDKMLAAKNFQSAMIMLRQIEFALFDVLLHSEFDPAGEETVQQLLDRVRAEVSVIAPPAFNKFQNSFSHIFAGGYAAGYYSYKWAEVLSADVYATFEEEGVLNADTASRLREELLSVGGSKEIMDAFVAFRGRKPSVDALLRHSGLNVEGVET</sequence>
<dbReference type="EMBL" id="BDFD01000003">
    <property type="protein sequence ID" value="GAV19594.1"/>
    <property type="molecule type" value="Genomic_DNA"/>
</dbReference>
<dbReference type="OrthoDB" id="5287305at2"/>
<organism evidence="12 13">
    <name type="scientific">Mariprofundus micogutta</name>
    <dbReference type="NCBI Taxonomy" id="1921010"/>
    <lineage>
        <taxon>Bacteria</taxon>
        <taxon>Pseudomonadati</taxon>
        <taxon>Pseudomonadota</taxon>
        <taxon>Candidatius Mariprofundia</taxon>
        <taxon>Mariprofundales</taxon>
        <taxon>Mariprofundaceae</taxon>
        <taxon>Mariprofundus</taxon>
    </lineage>
</organism>
<dbReference type="CDD" id="cd06456">
    <property type="entry name" value="M3A_DCP"/>
    <property type="match status" value="1"/>
</dbReference>
<gene>
    <name evidence="12" type="ORF">MMIC_P0542</name>
</gene>
<proteinExistence type="inferred from homology"/>
<evidence type="ECO:0000256" key="3">
    <source>
        <dbReference type="ARBA" id="ARBA00022723"/>
    </source>
</evidence>
<evidence type="ECO:0000256" key="9">
    <source>
        <dbReference type="RuleBase" id="RU003435"/>
    </source>
</evidence>
<evidence type="ECO:0000256" key="8">
    <source>
        <dbReference type="ARBA" id="ARBA00026100"/>
    </source>
</evidence>
<evidence type="ECO:0000256" key="2">
    <source>
        <dbReference type="ARBA" id="ARBA00022670"/>
    </source>
</evidence>
<accession>A0A1L8CL05</accession>
<dbReference type="RefSeq" id="WP_072658808.1">
    <property type="nucleotide sequence ID" value="NZ_BDFD01000003.1"/>
</dbReference>
<dbReference type="Gene3D" id="1.10.1370.10">
    <property type="entry name" value="Neurolysin, domain 3"/>
    <property type="match status" value="1"/>
</dbReference>
<dbReference type="STRING" id="1921010.MMIC_P0542"/>
<dbReference type="Pfam" id="PF19310">
    <property type="entry name" value="TOP_N"/>
    <property type="match status" value="1"/>
</dbReference>
<dbReference type="AlphaFoldDB" id="A0A1L8CL05"/>
<dbReference type="Gene3D" id="3.40.390.10">
    <property type="entry name" value="Collagenase (Catalytic Domain)"/>
    <property type="match status" value="1"/>
</dbReference>
<comment type="similarity">
    <text evidence="1 9">Belongs to the peptidase M3 family.</text>
</comment>
<evidence type="ECO:0000259" key="11">
    <source>
        <dbReference type="Pfam" id="PF19310"/>
    </source>
</evidence>
<dbReference type="InterPro" id="IPR024079">
    <property type="entry name" value="MetalloPept_cat_dom_sf"/>
</dbReference>
<evidence type="ECO:0000256" key="7">
    <source>
        <dbReference type="ARBA" id="ARBA00024603"/>
    </source>
</evidence>
<keyword evidence="6 9" id="KW-0482">Metalloprotease</keyword>
<keyword evidence="5 9" id="KW-0862">Zinc</keyword>
<evidence type="ECO:0000256" key="6">
    <source>
        <dbReference type="ARBA" id="ARBA00023049"/>
    </source>
</evidence>
<dbReference type="GO" id="GO:0004222">
    <property type="term" value="F:metalloendopeptidase activity"/>
    <property type="evidence" value="ECO:0007669"/>
    <property type="project" value="UniProtKB-EC"/>
</dbReference>
<feature type="domain" description="Peptidase M3A/M3B catalytic" evidence="10">
    <location>
        <begin position="232"/>
        <end position="681"/>
    </location>
</feature>
<name>A0A1L8CL05_9PROT</name>
<dbReference type="Proteomes" id="UP000231632">
    <property type="component" value="Unassembled WGS sequence"/>
</dbReference>
<dbReference type="GO" id="GO:0046872">
    <property type="term" value="F:metal ion binding"/>
    <property type="evidence" value="ECO:0007669"/>
    <property type="project" value="UniProtKB-UniRule"/>
</dbReference>
<evidence type="ECO:0000259" key="10">
    <source>
        <dbReference type="Pfam" id="PF01432"/>
    </source>
</evidence>
<keyword evidence="13" id="KW-1185">Reference proteome</keyword>
<comment type="cofactor">
    <cofactor evidence="9">
        <name>Zn(2+)</name>
        <dbReference type="ChEBI" id="CHEBI:29105"/>
    </cofactor>
    <text evidence="9">Binds 1 zinc ion.</text>
</comment>
<dbReference type="GO" id="GO:0006508">
    <property type="term" value="P:proteolysis"/>
    <property type="evidence" value="ECO:0007669"/>
    <property type="project" value="UniProtKB-KW"/>
</dbReference>
<dbReference type="FunFam" id="3.40.390.10:FF:000009">
    <property type="entry name" value="Oligopeptidase A"/>
    <property type="match status" value="1"/>
</dbReference>
<evidence type="ECO:0000256" key="1">
    <source>
        <dbReference type="ARBA" id="ARBA00006040"/>
    </source>
</evidence>